<organism evidence="8 9">
    <name type="scientific">Urochloa decumbens</name>
    <dbReference type="NCBI Taxonomy" id="240449"/>
    <lineage>
        <taxon>Eukaryota</taxon>
        <taxon>Viridiplantae</taxon>
        <taxon>Streptophyta</taxon>
        <taxon>Embryophyta</taxon>
        <taxon>Tracheophyta</taxon>
        <taxon>Spermatophyta</taxon>
        <taxon>Magnoliopsida</taxon>
        <taxon>Liliopsida</taxon>
        <taxon>Poales</taxon>
        <taxon>Poaceae</taxon>
        <taxon>PACMAD clade</taxon>
        <taxon>Panicoideae</taxon>
        <taxon>Panicodae</taxon>
        <taxon>Paniceae</taxon>
        <taxon>Melinidinae</taxon>
        <taxon>Urochloa</taxon>
    </lineage>
</organism>
<dbReference type="InterPro" id="IPR036955">
    <property type="entry name" value="AP2/ERF_dom_sf"/>
</dbReference>
<dbReference type="InterPro" id="IPR001471">
    <property type="entry name" value="AP2/ERF_dom"/>
</dbReference>
<evidence type="ECO:0000256" key="5">
    <source>
        <dbReference type="ARBA" id="ARBA00023242"/>
    </source>
</evidence>
<dbReference type="PANTHER" id="PTHR31190">
    <property type="entry name" value="DNA-BINDING DOMAIN"/>
    <property type="match status" value="1"/>
</dbReference>
<reference evidence="8 9" key="2">
    <citation type="submission" date="2024-10" db="EMBL/GenBank/DDBJ databases">
        <authorList>
            <person name="Ryan C."/>
        </authorList>
    </citation>
    <scope>NUCLEOTIDE SEQUENCE [LARGE SCALE GENOMIC DNA]</scope>
</reference>
<dbReference type="CDD" id="cd00018">
    <property type="entry name" value="AP2"/>
    <property type="match status" value="1"/>
</dbReference>
<name>A0ABC9F4Z9_9POAL</name>
<dbReference type="AlphaFoldDB" id="A0ABC9F4Z9"/>
<dbReference type="SUPFAM" id="SSF54171">
    <property type="entry name" value="DNA-binding domain"/>
    <property type="match status" value="1"/>
</dbReference>
<dbReference type="Gene3D" id="3.30.730.10">
    <property type="entry name" value="AP2/ERF domain"/>
    <property type="match status" value="1"/>
</dbReference>
<keyword evidence="3" id="KW-0238">DNA-binding</keyword>
<feature type="domain" description="AP2/ERF" evidence="7">
    <location>
        <begin position="160"/>
        <end position="218"/>
    </location>
</feature>
<evidence type="ECO:0000256" key="1">
    <source>
        <dbReference type="ARBA" id="ARBA00004123"/>
    </source>
</evidence>
<dbReference type="PRINTS" id="PR00367">
    <property type="entry name" value="ETHRSPELEMNT"/>
</dbReference>
<keyword evidence="5" id="KW-0539">Nucleus</keyword>
<feature type="region of interest" description="Disordered" evidence="6">
    <location>
        <begin position="274"/>
        <end position="311"/>
    </location>
</feature>
<protein>
    <recommendedName>
        <fullName evidence="7">AP2/ERF domain-containing protein</fullName>
    </recommendedName>
</protein>
<dbReference type="SMART" id="SM00380">
    <property type="entry name" value="AP2"/>
    <property type="match status" value="1"/>
</dbReference>
<evidence type="ECO:0000313" key="8">
    <source>
        <dbReference type="EMBL" id="CAL5069212.1"/>
    </source>
</evidence>
<proteinExistence type="predicted"/>
<dbReference type="FunFam" id="3.30.730.10:FF:000001">
    <property type="entry name" value="Ethylene-responsive transcription factor 2"/>
    <property type="match status" value="1"/>
</dbReference>
<feature type="compositionally biased region" description="Low complexity" evidence="6">
    <location>
        <begin position="53"/>
        <end position="62"/>
    </location>
</feature>
<gene>
    <name evidence="8" type="ORF">URODEC1_LOCUS102064</name>
</gene>
<dbReference type="InterPro" id="IPR016177">
    <property type="entry name" value="DNA-bd_dom_sf"/>
</dbReference>
<comment type="subcellular location">
    <subcellularLocation>
        <location evidence="1">Nucleus</location>
    </subcellularLocation>
</comment>
<dbReference type="PROSITE" id="PS51032">
    <property type="entry name" value="AP2_ERF"/>
    <property type="match status" value="1"/>
</dbReference>
<sequence length="362" mass="38097">MAFTGDADGFALDFIRKHLLGGGDHGGAAAVVDNPVVSDEVTSPDLPPPQPEFEPMSFSPPQQEHHHQDYYMGMALTHEYTGAAATAVPAVGDATATAAFPEQEPAAPMVIKFGRSGRSSLVTVRQPLTIAVPPSSFAWAPASATAAAPAVAAVVDDYRKYRGVRQRPWGKYAAEIRDPKRRGSRVWLGTYDTPVEAARAYDRAAFRMRGAKAILNFPNEVGTRGADLWAPPPPPASAAKAAAATNKRKRQQLEDPDDVKVVAVVNKAVKLDAPPSSSLTQAVSSSTSTTSPSSMSTRETTASSTVTSATAETTGAVAEWLPVTPTSGSWEQYWEALLGGLPPLSPLSSPIPALGFPQLPVS</sequence>
<evidence type="ECO:0000256" key="4">
    <source>
        <dbReference type="ARBA" id="ARBA00023163"/>
    </source>
</evidence>
<reference evidence="9" key="1">
    <citation type="submission" date="2024-06" db="EMBL/GenBank/DDBJ databases">
        <authorList>
            <person name="Ryan C."/>
        </authorList>
    </citation>
    <scope>NUCLEOTIDE SEQUENCE [LARGE SCALE GENOMIC DNA]</scope>
</reference>
<dbReference type="GO" id="GO:0005634">
    <property type="term" value="C:nucleus"/>
    <property type="evidence" value="ECO:0007669"/>
    <property type="project" value="UniProtKB-SubCell"/>
</dbReference>
<evidence type="ECO:0000256" key="2">
    <source>
        <dbReference type="ARBA" id="ARBA00023015"/>
    </source>
</evidence>
<accession>A0ABC9F4Z9</accession>
<evidence type="ECO:0000313" key="9">
    <source>
        <dbReference type="Proteomes" id="UP001497457"/>
    </source>
</evidence>
<dbReference type="EMBL" id="OZ075115">
    <property type="protein sequence ID" value="CAL5069212.1"/>
    <property type="molecule type" value="Genomic_DNA"/>
</dbReference>
<keyword evidence="4" id="KW-0804">Transcription</keyword>
<evidence type="ECO:0000256" key="6">
    <source>
        <dbReference type="SAM" id="MobiDB-lite"/>
    </source>
</evidence>
<evidence type="ECO:0000259" key="7">
    <source>
        <dbReference type="PROSITE" id="PS51032"/>
    </source>
</evidence>
<evidence type="ECO:0000256" key="3">
    <source>
        <dbReference type="ARBA" id="ARBA00023125"/>
    </source>
</evidence>
<dbReference type="PANTHER" id="PTHR31190:SF403">
    <property type="entry name" value="ETHYLENE-RESPONSIVE TRANSCRIPTION FACTOR ERF105"/>
    <property type="match status" value="1"/>
</dbReference>
<feature type="region of interest" description="Disordered" evidence="6">
    <location>
        <begin position="38"/>
        <end position="65"/>
    </location>
</feature>
<dbReference type="Proteomes" id="UP001497457">
    <property type="component" value="Chromosome 5rd"/>
</dbReference>
<keyword evidence="2" id="KW-0805">Transcription regulation</keyword>
<keyword evidence="9" id="KW-1185">Reference proteome</keyword>
<dbReference type="Pfam" id="PF00847">
    <property type="entry name" value="AP2"/>
    <property type="match status" value="1"/>
</dbReference>
<feature type="region of interest" description="Disordered" evidence="6">
    <location>
        <begin position="225"/>
        <end position="258"/>
    </location>
</feature>
<dbReference type="InterPro" id="IPR044808">
    <property type="entry name" value="ERF_plant"/>
</dbReference>
<dbReference type="GO" id="GO:0003677">
    <property type="term" value="F:DNA binding"/>
    <property type="evidence" value="ECO:0007669"/>
    <property type="project" value="UniProtKB-KW"/>
</dbReference>